<comment type="caution">
    <text evidence="8">The sequence shown here is derived from an EMBL/GenBank/DDBJ whole genome shotgun (WGS) entry which is preliminary data.</text>
</comment>
<evidence type="ECO:0000256" key="1">
    <source>
        <dbReference type="ARBA" id="ARBA00004138"/>
    </source>
</evidence>
<sequence>MPEKEYITNLLPKEETTQSKPLRYISKHRPQVAEEEKQSKRPAKTMGPAKMPVPSTKNYLKKHSKEPGLPEKKPFKYPDDERKRPPIPCKKDVPLMGLKSNKNFVTENALENVTAIPRKPTKIYCDTRKGDKHLLQPSGLEPNYVQKTNYGEVPPYLKKREEEMKKAQEQYDAYISEHVKQGAMKHLSEEERESILAGLKKNWEAVHHDYQGMSVVTDTIMKKNIKERLEMMMKQLERDIEIIERHKTIYIAN</sequence>
<proteinExistence type="predicted"/>
<dbReference type="AlphaFoldDB" id="A0A812ECV8"/>
<name>A0A812ECV8_ACAPH</name>
<dbReference type="InterPro" id="IPR052102">
    <property type="entry name" value="Enkurin_domain-protein"/>
</dbReference>
<dbReference type="PANTHER" id="PTHR21490:SF0">
    <property type="entry name" value="ENKURIN"/>
    <property type="match status" value="1"/>
</dbReference>
<dbReference type="PANTHER" id="PTHR21490">
    <property type="entry name" value="ENKURIN-RELATED"/>
    <property type="match status" value="1"/>
</dbReference>
<gene>
    <name evidence="8" type="ORF">SPHA_72783</name>
</gene>
<reference evidence="8" key="1">
    <citation type="submission" date="2021-01" db="EMBL/GenBank/DDBJ databases">
        <authorList>
            <person name="Li R."/>
            <person name="Bekaert M."/>
        </authorList>
    </citation>
    <scope>NUCLEOTIDE SEQUENCE</scope>
    <source>
        <strain evidence="8">Farmed</strain>
    </source>
</reference>
<dbReference type="PROSITE" id="PS51665">
    <property type="entry name" value="ENKURIN"/>
    <property type="match status" value="1"/>
</dbReference>
<keyword evidence="4" id="KW-0206">Cytoskeleton</keyword>
<keyword evidence="9" id="KW-1185">Reference proteome</keyword>
<keyword evidence="5" id="KW-0966">Cell projection</keyword>
<keyword evidence="3" id="KW-0963">Cytoplasm</keyword>
<dbReference type="GO" id="GO:0005879">
    <property type="term" value="C:axonemal microtubule"/>
    <property type="evidence" value="ECO:0007669"/>
    <property type="project" value="TreeGrafter"/>
</dbReference>
<evidence type="ECO:0000256" key="4">
    <source>
        <dbReference type="ARBA" id="ARBA00023212"/>
    </source>
</evidence>
<evidence type="ECO:0000256" key="3">
    <source>
        <dbReference type="ARBA" id="ARBA00022490"/>
    </source>
</evidence>
<dbReference type="InterPro" id="IPR027012">
    <property type="entry name" value="Enkurin_dom"/>
</dbReference>
<organism evidence="8 9">
    <name type="scientific">Acanthosepion pharaonis</name>
    <name type="common">Pharaoh cuttlefish</name>
    <name type="synonym">Sepia pharaonis</name>
    <dbReference type="NCBI Taxonomy" id="158019"/>
    <lineage>
        <taxon>Eukaryota</taxon>
        <taxon>Metazoa</taxon>
        <taxon>Spiralia</taxon>
        <taxon>Lophotrochozoa</taxon>
        <taxon>Mollusca</taxon>
        <taxon>Cephalopoda</taxon>
        <taxon>Coleoidea</taxon>
        <taxon>Decapodiformes</taxon>
        <taxon>Sepiida</taxon>
        <taxon>Sepiina</taxon>
        <taxon>Sepiidae</taxon>
        <taxon>Acanthosepion</taxon>
    </lineage>
</organism>
<protein>
    <submittedName>
        <fullName evidence="8">Enkurin</fullName>
    </submittedName>
</protein>
<evidence type="ECO:0000256" key="6">
    <source>
        <dbReference type="SAM" id="MobiDB-lite"/>
    </source>
</evidence>
<dbReference type="GO" id="GO:0001669">
    <property type="term" value="C:acrosomal vesicle"/>
    <property type="evidence" value="ECO:0007669"/>
    <property type="project" value="TreeGrafter"/>
</dbReference>
<dbReference type="EMBL" id="CAHIKZ030005344">
    <property type="protein sequence ID" value="CAE1322874.1"/>
    <property type="molecule type" value="Genomic_DNA"/>
</dbReference>
<evidence type="ECO:0000313" key="9">
    <source>
        <dbReference type="Proteomes" id="UP000597762"/>
    </source>
</evidence>
<dbReference type="OrthoDB" id="2123594at2759"/>
<dbReference type="GO" id="GO:0005516">
    <property type="term" value="F:calmodulin binding"/>
    <property type="evidence" value="ECO:0007669"/>
    <property type="project" value="TreeGrafter"/>
</dbReference>
<evidence type="ECO:0000256" key="2">
    <source>
        <dbReference type="ARBA" id="ARBA00004245"/>
    </source>
</evidence>
<evidence type="ECO:0000313" key="8">
    <source>
        <dbReference type="EMBL" id="CAE1322874.1"/>
    </source>
</evidence>
<feature type="compositionally biased region" description="Basic and acidic residues" evidence="6">
    <location>
        <begin position="1"/>
        <end position="17"/>
    </location>
</feature>
<feature type="domain" description="Enkurin" evidence="7">
    <location>
        <begin position="159"/>
        <end position="251"/>
    </location>
</feature>
<comment type="subcellular location">
    <subcellularLocation>
        <location evidence="1">Cell projection</location>
        <location evidence="1">Cilium</location>
    </subcellularLocation>
    <subcellularLocation>
        <location evidence="2">Cytoplasm</location>
        <location evidence="2">Cytoskeleton</location>
    </subcellularLocation>
</comment>
<accession>A0A812ECV8</accession>
<evidence type="ECO:0000259" key="7">
    <source>
        <dbReference type="PROSITE" id="PS51665"/>
    </source>
</evidence>
<dbReference type="Pfam" id="PF13864">
    <property type="entry name" value="Enkurin"/>
    <property type="match status" value="1"/>
</dbReference>
<feature type="region of interest" description="Disordered" evidence="6">
    <location>
        <begin position="1"/>
        <end position="94"/>
    </location>
</feature>
<dbReference type="Proteomes" id="UP000597762">
    <property type="component" value="Unassembled WGS sequence"/>
</dbReference>
<feature type="compositionally biased region" description="Basic and acidic residues" evidence="6">
    <location>
        <begin position="65"/>
        <end position="93"/>
    </location>
</feature>
<evidence type="ECO:0000256" key="5">
    <source>
        <dbReference type="ARBA" id="ARBA00023273"/>
    </source>
</evidence>